<reference evidence="1" key="1">
    <citation type="submission" date="2014-11" db="EMBL/GenBank/DDBJ databases">
        <authorList>
            <person name="Amaro Gonzalez C."/>
        </authorList>
    </citation>
    <scope>NUCLEOTIDE SEQUENCE</scope>
</reference>
<name>A0A0E9SMZ2_ANGAN</name>
<protein>
    <submittedName>
        <fullName evidence="1">Uncharacterized protein</fullName>
    </submittedName>
</protein>
<organism evidence="1">
    <name type="scientific">Anguilla anguilla</name>
    <name type="common">European freshwater eel</name>
    <name type="synonym">Muraena anguilla</name>
    <dbReference type="NCBI Taxonomy" id="7936"/>
    <lineage>
        <taxon>Eukaryota</taxon>
        <taxon>Metazoa</taxon>
        <taxon>Chordata</taxon>
        <taxon>Craniata</taxon>
        <taxon>Vertebrata</taxon>
        <taxon>Euteleostomi</taxon>
        <taxon>Actinopterygii</taxon>
        <taxon>Neopterygii</taxon>
        <taxon>Teleostei</taxon>
        <taxon>Anguilliformes</taxon>
        <taxon>Anguillidae</taxon>
        <taxon>Anguilla</taxon>
    </lineage>
</organism>
<dbReference type="EMBL" id="GBXM01066542">
    <property type="protein sequence ID" value="JAH42035.1"/>
    <property type="molecule type" value="Transcribed_RNA"/>
</dbReference>
<evidence type="ECO:0000313" key="1">
    <source>
        <dbReference type="EMBL" id="JAH42035.1"/>
    </source>
</evidence>
<sequence>MVLCSFTVMVLLWFV</sequence>
<proteinExistence type="predicted"/>
<accession>A0A0E9SMZ2</accession>
<reference evidence="1" key="2">
    <citation type="journal article" date="2015" name="Fish Shellfish Immunol.">
        <title>Early steps in the European eel (Anguilla anguilla)-Vibrio vulnificus interaction in the gills: Role of the RtxA13 toxin.</title>
        <authorList>
            <person name="Callol A."/>
            <person name="Pajuelo D."/>
            <person name="Ebbesson L."/>
            <person name="Teles M."/>
            <person name="MacKenzie S."/>
            <person name="Amaro C."/>
        </authorList>
    </citation>
    <scope>NUCLEOTIDE SEQUENCE</scope>
</reference>